<name>A0A5G2QPD6_PIG</name>
<feature type="compositionally biased region" description="Low complexity" evidence="2">
    <location>
        <begin position="71"/>
        <end position="87"/>
    </location>
</feature>
<dbReference type="Bgee" id="ENSSSCG00000045528">
    <property type="expression patterns" value="Expressed in oocyte"/>
</dbReference>
<feature type="compositionally biased region" description="Polar residues" evidence="2">
    <location>
        <begin position="311"/>
        <end position="338"/>
    </location>
</feature>
<dbReference type="Proteomes" id="UP000008227">
    <property type="component" value="Chromosome 6"/>
</dbReference>
<dbReference type="InterPro" id="IPR042235">
    <property type="entry name" value="ZP-C_dom"/>
</dbReference>
<evidence type="ECO:0000256" key="2">
    <source>
        <dbReference type="SAM" id="MobiDB-lite"/>
    </source>
</evidence>
<evidence type="ECO:0000313" key="5">
    <source>
        <dbReference type="Proteomes" id="UP000008227"/>
    </source>
</evidence>
<dbReference type="Pfam" id="PF23344">
    <property type="entry name" value="ZP-N"/>
    <property type="match status" value="1"/>
</dbReference>
<protein>
    <recommendedName>
        <fullName evidence="3">ZP domain-containing protein</fullName>
    </recommendedName>
</protein>
<feature type="compositionally biased region" description="Polar residues" evidence="2">
    <location>
        <begin position="138"/>
        <end position="182"/>
    </location>
</feature>
<feature type="domain" description="ZP" evidence="3">
    <location>
        <begin position="375"/>
        <end position="629"/>
    </location>
</feature>
<dbReference type="GlyGen" id="A0A5G2QPD6">
    <property type="glycosylation" value="2 sites"/>
</dbReference>
<accession>A0A5G2QPD6</accession>
<reference evidence="4" key="4">
    <citation type="submission" date="2025-09" db="UniProtKB">
        <authorList>
            <consortium name="Ensembl"/>
        </authorList>
    </citation>
    <scope>IDENTIFICATION</scope>
</reference>
<organism evidence="4 5">
    <name type="scientific">Sus scrofa</name>
    <name type="common">Pig</name>
    <dbReference type="NCBI Taxonomy" id="9823"/>
    <lineage>
        <taxon>Eukaryota</taxon>
        <taxon>Metazoa</taxon>
        <taxon>Chordata</taxon>
        <taxon>Craniata</taxon>
        <taxon>Vertebrata</taxon>
        <taxon>Euteleostomi</taxon>
        <taxon>Mammalia</taxon>
        <taxon>Eutheria</taxon>
        <taxon>Laurasiatheria</taxon>
        <taxon>Artiodactyla</taxon>
        <taxon>Suina</taxon>
        <taxon>Suidae</taxon>
        <taxon>Sus</taxon>
    </lineage>
</organism>
<dbReference type="SMART" id="SM00241">
    <property type="entry name" value="ZP"/>
    <property type="match status" value="1"/>
</dbReference>
<sequence>MTSWGSDATSSTKDPATVGTIECSFTTPAPSNNGRDNSPAAPPNTSLTARRPAPSESQKHATPATPPSSPRPSSSAGSTEQTTSIQETQEERLNTALTTSSESTTLSDSLMTSTLKDQGGTSRSTTSSSMATSAYTSKQNQSVPTTASLPSSSIVSGLESLVSTDSPESAMTTSPIDLNTPGNDVTSLESMTTTVSQKSAPTVSLATLNEITDGKESLFVTTRALTHTTSPTMTTLEITVPRANVSETQEGVTVAASPTPTTAHTMSTLSERHHNTTTQTPSHPEESAPSADTATAQSPEPSVAHSAALIPSSSVTTKSSAMTGASQASPKHTQSSGPQAGVCALDEYPADTGGCMCNDSYYAHSELSRVLVALHCQPQKIEVILSSCFLKTRRWILEEGAFSRCSSVSKIAEGRSVQVFTMEKKDGTCGLHLSTNNSHALYSLEVQLLKVLPDSVSNDSTVLSFKCMYPLVFVVRVSFLSLSRYITIHVPGTGDTIVILAIFTDSASSSPLENRPAPLGKPLYVVLRATSSDPDRFALVANEVFASTNISRTGAAKATYYFVKKSCPVSNRLLRGVQANGASLEVKLAFNLFRFSTSDTVYLHGRVTLCDKRAGRQCQPTCSQKSPPKIRAWKIPAREGLESGAGWMVFGPIRLGGNEIIWGPP</sequence>
<feature type="compositionally biased region" description="Polar residues" evidence="2">
    <location>
        <begin position="1"/>
        <end position="14"/>
    </location>
</feature>
<feature type="region of interest" description="Disordered" evidence="2">
    <location>
        <begin position="247"/>
        <end position="339"/>
    </location>
</feature>
<dbReference type="Pfam" id="PF00100">
    <property type="entry name" value="Zona_pellucida"/>
    <property type="match status" value="1"/>
</dbReference>
<dbReference type="InParanoid" id="A0A5G2QPD6"/>
<dbReference type="Gene3D" id="2.60.40.3210">
    <property type="entry name" value="Zona pellucida, ZP-N domain"/>
    <property type="match status" value="1"/>
</dbReference>
<feature type="compositionally biased region" description="Polar residues" evidence="2">
    <location>
        <begin position="290"/>
        <end position="300"/>
    </location>
</feature>
<proteinExistence type="predicted"/>
<dbReference type="Gene3D" id="2.60.40.4100">
    <property type="entry name" value="Zona pellucida, ZP-C domain"/>
    <property type="match status" value="1"/>
</dbReference>
<dbReference type="PaxDb" id="9823-ENSSSCP00000027714"/>
<dbReference type="AlphaFoldDB" id="A0A5G2QPD6"/>
<evidence type="ECO:0000313" key="4">
    <source>
        <dbReference type="Ensembl" id="ENSSSCP00000063943.1"/>
    </source>
</evidence>
<dbReference type="PANTHER" id="PTHR47130:SF3">
    <property type="entry name" value="ZONA PELLUCIDA PROTEIN"/>
    <property type="match status" value="1"/>
</dbReference>
<reference evidence="5" key="1">
    <citation type="submission" date="2009-11" db="EMBL/GenBank/DDBJ databases">
        <authorList>
            <consortium name="Porcine genome sequencing project"/>
        </authorList>
    </citation>
    <scope>NUCLEOTIDE SEQUENCE [LARGE SCALE GENOMIC DNA]</scope>
    <source>
        <strain evidence="5">Duroc</strain>
    </source>
</reference>
<dbReference type="PANTHER" id="PTHR47130">
    <property type="entry name" value="SI:DKEY-19B23.11-RELATED"/>
    <property type="match status" value="1"/>
</dbReference>
<feature type="compositionally biased region" description="Polar residues" evidence="2">
    <location>
        <begin position="23"/>
        <end position="36"/>
    </location>
</feature>
<dbReference type="InterPro" id="IPR055356">
    <property type="entry name" value="ZP-N"/>
</dbReference>
<feature type="compositionally biased region" description="Low complexity" evidence="2">
    <location>
        <begin position="252"/>
        <end position="268"/>
    </location>
</feature>
<evidence type="ECO:0000256" key="1">
    <source>
        <dbReference type="ARBA" id="ARBA00023157"/>
    </source>
</evidence>
<reference evidence="4" key="3">
    <citation type="submission" date="2025-08" db="UniProtKB">
        <authorList>
            <consortium name="Ensembl"/>
        </authorList>
    </citation>
    <scope>IDENTIFICATION</scope>
</reference>
<keyword evidence="5" id="KW-1185">Reference proteome</keyword>
<dbReference type="PROSITE" id="PS51034">
    <property type="entry name" value="ZP_2"/>
    <property type="match status" value="1"/>
</dbReference>
<dbReference type="InterPro" id="IPR055355">
    <property type="entry name" value="ZP-C"/>
</dbReference>
<keyword evidence="1" id="KW-1015">Disulfide bond</keyword>
<evidence type="ECO:0000259" key="3">
    <source>
        <dbReference type="PROSITE" id="PS51034"/>
    </source>
</evidence>
<dbReference type="Ensembl" id="ENSSSCT00000080276.1">
    <property type="protein sequence ID" value="ENSSSCP00000063943.1"/>
    <property type="gene ID" value="ENSSSCG00000045528.1"/>
</dbReference>
<feature type="compositionally biased region" description="Low complexity" evidence="2">
    <location>
        <begin position="94"/>
        <end position="137"/>
    </location>
</feature>
<feature type="region of interest" description="Disordered" evidence="2">
    <location>
        <begin position="1"/>
        <end position="182"/>
    </location>
</feature>
<reference evidence="4" key="2">
    <citation type="journal article" date="2020" name="Gigascience">
        <title>An improved pig reference genome sequence to enable pig genetics and genomics research.</title>
        <authorList>
            <person name="Warr A."/>
            <person name="Affara N."/>
            <person name="Aken B."/>
            <person name="Beiki H."/>
            <person name="Bickhart D.M."/>
            <person name="Billis K."/>
            <person name="Chow W."/>
            <person name="Eory L."/>
            <person name="Finlayson H.A."/>
            <person name="Flicek P."/>
            <person name="Giron C.G."/>
            <person name="Griffin D.K."/>
            <person name="Hall R."/>
            <person name="Hannum G."/>
            <person name="Hourlier T."/>
            <person name="Howe K."/>
            <person name="Hume D.A."/>
            <person name="Izuogu O."/>
            <person name="Kim K."/>
            <person name="Koren S."/>
            <person name="Liu H."/>
            <person name="Manchanda N."/>
            <person name="Martin F.J."/>
            <person name="Nonneman D.J."/>
            <person name="O'Connor R.E."/>
            <person name="Phillippy A.M."/>
            <person name="Rohrer G.A."/>
            <person name="Rosen B.D."/>
            <person name="Rund L.A."/>
            <person name="Sargent C.A."/>
            <person name="Schook L.B."/>
            <person name="Schroeder S.G."/>
            <person name="Schwartz A.S."/>
            <person name="Skinner B.M."/>
            <person name="Talbot R."/>
            <person name="Tseng E."/>
            <person name="Tuggle C.K."/>
            <person name="Watson M."/>
            <person name="Smith T.P.L."/>
            <person name="Archibald A.L."/>
        </authorList>
    </citation>
    <scope>NUCLEOTIDE SEQUENCE [LARGE SCALE GENOMIC DNA]</scope>
    <source>
        <strain evidence="4">Duroc</strain>
    </source>
</reference>
<dbReference type="GeneTree" id="ENSGT00720000109135"/>
<dbReference type="SMR" id="A0A5G2QPD6"/>
<dbReference type="InterPro" id="IPR001507">
    <property type="entry name" value="ZP_dom"/>
</dbReference>